<accession>A0A7C8KNR2</accession>
<gene>
    <name evidence="2" type="ORF">F9U64_16270</name>
</gene>
<dbReference type="AlphaFoldDB" id="A0A7C8KNR2"/>
<name>A0A7C8KNR2_9BACI</name>
<dbReference type="RefSeq" id="WP_153405951.1">
    <property type="nucleotide sequence ID" value="NZ_ML762438.1"/>
</dbReference>
<sequence length="105" mass="12656">MKQEKWVIFTRQQEYFIFDIHQVSKHEDYLRQENQKYRTIYYLDNVATHYKVGKGLIPMTRDEEQAIICSIKGVGNEMPRSFIEYFYLICFIIGIVFLYISAINI</sequence>
<evidence type="ECO:0000313" key="3">
    <source>
        <dbReference type="Proteomes" id="UP000480246"/>
    </source>
</evidence>
<dbReference type="Proteomes" id="UP000480246">
    <property type="component" value="Unassembled WGS sequence"/>
</dbReference>
<keyword evidence="1" id="KW-0812">Transmembrane</keyword>
<dbReference type="OrthoDB" id="2971950at2"/>
<organism evidence="2 3">
    <name type="scientific">Gracilibacillus oryzae</name>
    <dbReference type="NCBI Taxonomy" id="1672701"/>
    <lineage>
        <taxon>Bacteria</taxon>
        <taxon>Bacillati</taxon>
        <taxon>Bacillota</taxon>
        <taxon>Bacilli</taxon>
        <taxon>Bacillales</taxon>
        <taxon>Bacillaceae</taxon>
        <taxon>Gracilibacillus</taxon>
    </lineage>
</organism>
<keyword evidence="3" id="KW-1185">Reference proteome</keyword>
<protein>
    <submittedName>
        <fullName evidence="2">Uncharacterized protein</fullName>
    </submittedName>
</protein>
<evidence type="ECO:0000256" key="1">
    <source>
        <dbReference type="SAM" id="Phobius"/>
    </source>
</evidence>
<comment type="caution">
    <text evidence="2">The sequence shown here is derived from an EMBL/GenBank/DDBJ whole genome shotgun (WGS) entry which is preliminary data.</text>
</comment>
<keyword evidence="1" id="KW-0472">Membrane</keyword>
<feature type="transmembrane region" description="Helical" evidence="1">
    <location>
        <begin position="85"/>
        <end position="103"/>
    </location>
</feature>
<dbReference type="EMBL" id="WEID01000082">
    <property type="protein sequence ID" value="KAB8128486.1"/>
    <property type="molecule type" value="Genomic_DNA"/>
</dbReference>
<proteinExistence type="predicted"/>
<keyword evidence="1" id="KW-1133">Transmembrane helix</keyword>
<reference evidence="2 3" key="1">
    <citation type="submission" date="2019-10" db="EMBL/GenBank/DDBJ databases">
        <title>Gracilibacillus sp. nov. isolated from rice seeds.</title>
        <authorList>
            <person name="He S."/>
        </authorList>
    </citation>
    <scope>NUCLEOTIDE SEQUENCE [LARGE SCALE GENOMIC DNA]</scope>
    <source>
        <strain evidence="2 3">TD8</strain>
    </source>
</reference>
<evidence type="ECO:0000313" key="2">
    <source>
        <dbReference type="EMBL" id="KAB8128486.1"/>
    </source>
</evidence>